<protein>
    <submittedName>
        <fullName evidence="1">Uncharacterized protein</fullName>
    </submittedName>
</protein>
<gene>
    <name evidence="1" type="ORF">scyTo_0019451</name>
</gene>
<sequence>MVGNVFIDLSLQFPDWDPTAGGMPPFAAPLYRQFGVQQNTSAPEEDIFAPSSTPNLAELRAKYSQQLLRWTKVPFKGKMPLKNKSWVPQTHEDKELECFRLLPYAFKVPLLEAHERQLRGLTGTPDKYELDTPNIDNAFVQLLIGKKTIHSRQHLEKKLGEPEKVLCKAQSKVGEIVGPLLVAIQKYELDELSGELDSFTTEQLKERLQSTAISCHQAILCAGQTHCWLTNLRAQNLLQLFKFKTPVKPQDYPNMTTSALLGAEAAEEILKKGEVLKHVTPAPAMKKMPPVNIYKKKVFQSQHRKLQPYYCNPHAFRGRGRPFRGHPRGHPIFKSIFMP</sequence>
<comment type="caution">
    <text evidence="1">The sequence shown here is derived from an EMBL/GenBank/DDBJ whole genome shotgun (WGS) entry which is preliminary data.</text>
</comment>
<proteinExistence type="predicted"/>
<dbReference type="OrthoDB" id="9938441at2759"/>
<organism evidence="1 2">
    <name type="scientific">Scyliorhinus torazame</name>
    <name type="common">Cloudy catshark</name>
    <name type="synonym">Catulus torazame</name>
    <dbReference type="NCBI Taxonomy" id="75743"/>
    <lineage>
        <taxon>Eukaryota</taxon>
        <taxon>Metazoa</taxon>
        <taxon>Chordata</taxon>
        <taxon>Craniata</taxon>
        <taxon>Vertebrata</taxon>
        <taxon>Chondrichthyes</taxon>
        <taxon>Elasmobranchii</taxon>
        <taxon>Galeomorphii</taxon>
        <taxon>Galeoidea</taxon>
        <taxon>Carcharhiniformes</taxon>
        <taxon>Scyliorhinidae</taxon>
        <taxon>Scyliorhinus</taxon>
    </lineage>
</organism>
<dbReference type="Proteomes" id="UP000288216">
    <property type="component" value="Unassembled WGS sequence"/>
</dbReference>
<name>A0A401Q079_SCYTO</name>
<dbReference type="EMBL" id="BFAA01014483">
    <property type="protein sequence ID" value="GCB78750.1"/>
    <property type="molecule type" value="Genomic_DNA"/>
</dbReference>
<evidence type="ECO:0000313" key="2">
    <source>
        <dbReference type="Proteomes" id="UP000288216"/>
    </source>
</evidence>
<evidence type="ECO:0000313" key="1">
    <source>
        <dbReference type="EMBL" id="GCB78750.1"/>
    </source>
</evidence>
<dbReference type="STRING" id="75743.A0A401Q079"/>
<accession>A0A401Q079</accession>
<reference evidence="1 2" key="1">
    <citation type="journal article" date="2018" name="Nat. Ecol. Evol.">
        <title>Shark genomes provide insights into elasmobranch evolution and the origin of vertebrates.</title>
        <authorList>
            <person name="Hara Y"/>
            <person name="Yamaguchi K"/>
            <person name="Onimaru K"/>
            <person name="Kadota M"/>
            <person name="Koyanagi M"/>
            <person name="Keeley SD"/>
            <person name="Tatsumi K"/>
            <person name="Tanaka K"/>
            <person name="Motone F"/>
            <person name="Kageyama Y"/>
            <person name="Nozu R"/>
            <person name="Adachi N"/>
            <person name="Nishimura O"/>
            <person name="Nakagawa R"/>
            <person name="Tanegashima C"/>
            <person name="Kiyatake I"/>
            <person name="Matsumoto R"/>
            <person name="Murakumo K"/>
            <person name="Nishida K"/>
            <person name="Terakita A"/>
            <person name="Kuratani S"/>
            <person name="Sato K"/>
            <person name="Hyodo S Kuraku.S."/>
        </authorList>
    </citation>
    <scope>NUCLEOTIDE SEQUENCE [LARGE SCALE GENOMIC DNA]</scope>
</reference>
<keyword evidence="2" id="KW-1185">Reference proteome</keyword>
<dbReference type="AlphaFoldDB" id="A0A401Q079"/>